<gene>
    <name evidence="1" type="ORF">BN2614_LOCUS1</name>
</gene>
<evidence type="ECO:0000313" key="2">
    <source>
        <dbReference type="Proteomes" id="UP000269945"/>
    </source>
</evidence>
<reference evidence="1 2" key="1">
    <citation type="submission" date="2018-10" db="EMBL/GenBank/DDBJ databases">
        <authorList>
            <person name="Ekblom R."/>
            <person name="Jareborg N."/>
        </authorList>
    </citation>
    <scope>NUCLEOTIDE SEQUENCE [LARGE SCALE GENOMIC DNA]</scope>
    <source>
        <tissue evidence="1">Muscle</tissue>
    </source>
</reference>
<evidence type="ECO:0000313" key="1">
    <source>
        <dbReference type="EMBL" id="VCW99223.1"/>
    </source>
</evidence>
<comment type="caution">
    <text evidence="1">The sequence shown here is derived from an EMBL/GenBank/DDBJ whole genome shotgun (WGS) entry which is preliminary data.</text>
</comment>
<accession>A0A9X9LXZ4</accession>
<proteinExistence type="predicted"/>
<sequence length="29" mass="3491">MRMKIHQTNSTHWLLMYLSPLSKIYRQGG</sequence>
<dbReference type="EMBL" id="CYRY02027907">
    <property type="protein sequence ID" value="VCW99223.1"/>
    <property type="molecule type" value="Genomic_DNA"/>
</dbReference>
<dbReference type="AlphaFoldDB" id="A0A9X9LXZ4"/>
<organism evidence="1 2">
    <name type="scientific">Gulo gulo</name>
    <name type="common">Wolverine</name>
    <name type="synonym">Gluton</name>
    <dbReference type="NCBI Taxonomy" id="48420"/>
    <lineage>
        <taxon>Eukaryota</taxon>
        <taxon>Metazoa</taxon>
        <taxon>Chordata</taxon>
        <taxon>Craniata</taxon>
        <taxon>Vertebrata</taxon>
        <taxon>Euteleostomi</taxon>
        <taxon>Mammalia</taxon>
        <taxon>Eutheria</taxon>
        <taxon>Laurasiatheria</taxon>
        <taxon>Carnivora</taxon>
        <taxon>Caniformia</taxon>
        <taxon>Musteloidea</taxon>
        <taxon>Mustelidae</taxon>
        <taxon>Guloninae</taxon>
        <taxon>Gulo</taxon>
    </lineage>
</organism>
<dbReference type="Proteomes" id="UP000269945">
    <property type="component" value="Unassembled WGS sequence"/>
</dbReference>
<protein>
    <submittedName>
        <fullName evidence="1">Uncharacterized protein</fullName>
    </submittedName>
</protein>
<name>A0A9X9LXZ4_GULGU</name>
<keyword evidence="2" id="KW-1185">Reference proteome</keyword>